<dbReference type="PROSITE" id="PS51257">
    <property type="entry name" value="PROKAR_LIPOPROTEIN"/>
    <property type="match status" value="1"/>
</dbReference>
<evidence type="ECO:0000259" key="3">
    <source>
        <dbReference type="Pfam" id="PF13628"/>
    </source>
</evidence>
<evidence type="ECO:0000256" key="1">
    <source>
        <dbReference type="SAM" id="MobiDB-lite"/>
    </source>
</evidence>
<dbReference type="InterPro" id="IPR025419">
    <property type="entry name" value="DUF4142"/>
</dbReference>
<feature type="chain" id="PRO_5011691684" evidence="2">
    <location>
        <begin position="26"/>
        <end position="195"/>
    </location>
</feature>
<accession>A0A1H7SDK3</accession>
<dbReference type="STRING" id="573321.SAMN04488505_102901"/>
<keyword evidence="5" id="KW-1185">Reference proteome</keyword>
<proteinExistence type="predicted"/>
<dbReference type="EMBL" id="FOBB01000002">
    <property type="protein sequence ID" value="SEL70553.1"/>
    <property type="molecule type" value="Genomic_DNA"/>
</dbReference>
<dbReference type="AlphaFoldDB" id="A0A1H7SDK3"/>
<dbReference type="Pfam" id="PF13628">
    <property type="entry name" value="DUF4142"/>
    <property type="match status" value="1"/>
</dbReference>
<dbReference type="Gene3D" id="1.20.1260.10">
    <property type="match status" value="1"/>
</dbReference>
<gene>
    <name evidence="4" type="ORF">SAMN04488505_102901</name>
</gene>
<dbReference type="Proteomes" id="UP000198984">
    <property type="component" value="Unassembled WGS sequence"/>
</dbReference>
<dbReference type="InterPro" id="IPR012347">
    <property type="entry name" value="Ferritin-like"/>
</dbReference>
<organism evidence="4 5">
    <name type="scientific">Chitinophaga rupis</name>
    <dbReference type="NCBI Taxonomy" id="573321"/>
    <lineage>
        <taxon>Bacteria</taxon>
        <taxon>Pseudomonadati</taxon>
        <taxon>Bacteroidota</taxon>
        <taxon>Chitinophagia</taxon>
        <taxon>Chitinophagales</taxon>
        <taxon>Chitinophagaceae</taxon>
        <taxon>Chitinophaga</taxon>
    </lineage>
</organism>
<feature type="signal peptide" evidence="2">
    <location>
        <begin position="1"/>
        <end position="25"/>
    </location>
</feature>
<feature type="region of interest" description="Disordered" evidence="1">
    <location>
        <begin position="29"/>
        <end position="51"/>
    </location>
</feature>
<name>A0A1H7SDK3_9BACT</name>
<evidence type="ECO:0000256" key="2">
    <source>
        <dbReference type="SAM" id="SignalP"/>
    </source>
</evidence>
<sequence>MKQVLNKWNTLLLAVLLPFALQSCGGGNTNASHDDSVDSAKDVNEATAPVDKESSDFAVKAASGGMMEVKLGEIAQQNASSPRVKAFGQMMVQDHSKANEELKSLAASKNVTLPDSVGEDHSKHIQDMSKKTGKDFDKAYIDMMVDDHNDDIDMFDKASKDLKDADLKGFAAKTLPTLRAHLDSAKAVQESLKKK</sequence>
<keyword evidence="2" id="KW-0732">Signal</keyword>
<dbReference type="PANTHER" id="PTHR38593">
    <property type="entry name" value="BLR2558 PROTEIN"/>
    <property type="match status" value="1"/>
</dbReference>
<dbReference type="RefSeq" id="WP_089910993.1">
    <property type="nucleotide sequence ID" value="NZ_FOBB01000002.1"/>
</dbReference>
<reference evidence="4 5" key="1">
    <citation type="submission" date="2016-10" db="EMBL/GenBank/DDBJ databases">
        <authorList>
            <person name="de Groot N.N."/>
        </authorList>
    </citation>
    <scope>NUCLEOTIDE SEQUENCE [LARGE SCALE GENOMIC DNA]</scope>
    <source>
        <strain evidence="4 5">DSM 21039</strain>
    </source>
</reference>
<evidence type="ECO:0000313" key="5">
    <source>
        <dbReference type="Proteomes" id="UP000198984"/>
    </source>
</evidence>
<feature type="domain" description="DUF4142" evidence="3">
    <location>
        <begin position="55"/>
        <end position="187"/>
    </location>
</feature>
<evidence type="ECO:0000313" key="4">
    <source>
        <dbReference type="EMBL" id="SEL70553.1"/>
    </source>
</evidence>
<dbReference type="OrthoDB" id="883203at2"/>
<protein>
    <submittedName>
        <fullName evidence="4">Putative membrane protein</fullName>
    </submittedName>
</protein>
<dbReference type="PANTHER" id="PTHR38593:SF1">
    <property type="entry name" value="BLR2558 PROTEIN"/>
    <property type="match status" value="1"/>
</dbReference>
<feature type="compositionally biased region" description="Basic and acidic residues" evidence="1">
    <location>
        <begin position="32"/>
        <end position="51"/>
    </location>
</feature>